<protein>
    <submittedName>
        <fullName evidence="2">Uncharacterized protein</fullName>
    </submittedName>
</protein>
<keyword evidence="1" id="KW-0812">Transmembrane</keyword>
<dbReference type="RefSeq" id="WP_015394261.1">
    <property type="nucleotide sequence ID" value="NC_020291.1"/>
</dbReference>
<organism evidence="2 3">
    <name type="scientific">Clostridium saccharoperbutylacetonicum N1-4(HMT)</name>
    <dbReference type="NCBI Taxonomy" id="931276"/>
    <lineage>
        <taxon>Bacteria</taxon>
        <taxon>Bacillati</taxon>
        <taxon>Bacillota</taxon>
        <taxon>Clostridia</taxon>
        <taxon>Eubacteriales</taxon>
        <taxon>Clostridiaceae</taxon>
        <taxon>Clostridium</taxon>
    </lineage>
</organism>
<dbReference type="HOGENOM" id="CLU_2407984_0_0_9"/>
<dbReference type="PATRIC" id="fig|931276.5.peg.4228"/>
<evidence type="ECO:0000256" key="1">
    <source>
        <dbReference type="SAM" id="Phobius"/>
    </source>
</evidence>
<dbReference type="eggNOG" id="ENOG5032MID">
    <property type="taxonomic scope" value="Bacteria"/>
</dbReference>
<keyword evidence="3" id="KW-1185">Reference proteome</keyword>
<reference evidence="2 3" key="1">
    <citation type="submission" date="2013-02" db="EMBL/GenBank/DDBJ databases">
        <title>Genome sequence of Clostridium saccharoperbutylacetonicum N1-4(HMT).</title>
        <authorList>
            <person name="Poehlein A."/>
            <person name="Daniel R."/>
        </authorList>
    </citation>
    <scope>NUCLEOTIDE SEQUENCE [LARGE SCALE GENOMIC DNA]</scope>
    <source>
        <strain evidence="3">N1-4(HMT)</strain>
    </source>
</reference>
<sequence length="105" mass="11829">MNSSILSEKVNELIIYEVKIMYYNNKFKILNISIVIIIILTAIFSMLNHELKLGMPILMILLGLQQLVLGINSLKLNKKKDYIVSIGASIFIFACSIISIILIVS</sequence>
<keyword evidence="1" id="KW-0472">Membrane</keyword>
<dbReference type="KEGG" id="csr:Cspa_c41970"/>
<gene>
    <name evidence="2" type="ORF">Cspa_c41970</name>
</gene>
<evidence type="ECO:0000313" key="3">
    <source>
        <dbReference type="Proteomes" id="UP000011728"/>
    </source>
</evidence>
<accession>M1LXG0</accession>
<dbReference type="STRING" id="36745.CLSAP_39480"/>
<feature type="transmembrane region" description="Helical" evidence="1">
    <location>
        <begin position="53"/>
        <end position="71"/>
    </location>
</feature>
<feature type="transmembrane region" description="Helical" evidence="1">
    <location>
        <begin position="29"/>
        <end position="47"/>
    </location>
</feature>
<dbReference type="AlphaFoldDB" id="M1LXG0"/>
<dbReference type="EMBL" id="CP004121">
    <property type="protein sequence ID" value="AGF57950.1"/>
    <property type="molecule type" value="Genomic_DNA"/>
</dbReference>
<proteinExistence type="predicted"/>
<name>M1LXG0_9CLOT</name>
<feature type="transmembrane region" description="Helical" evidence="1">
    <location>
        <begin position="83"/>
        <end position="104"/>
    </location>
</feature>
<evidence type="ECO:0000313" key="2">
    <source>
        <dbReference type="EMBL" id="AGF57950.1"/>
    </source>
</evidence>
<keyword evidence="1" id="KW-1133">Transmembrane helix</keyword>
<dbReference type="Proteomes" id="UP000011728">
    <property type="component" value="Chromosome"/>
</dbReference>